<dbReference type="SUPFAM" id="SSF110087">
    <property type="entry name" value="DR1885-like metal-binding protein"/>
    <property type="match status" value="1"/>
</dbReference>
<gene>
    <name evidence="2" type="ORF">I8J34_18170</name>
</gene>
<keyword evidence="1" id="KW-0732">Signal</keyword>
<dbReference type="Gene3D" id="2.60.40.1890">
    <property type="entry name" value="PCu(A)C copper chaperone"/>
    <property type="match status" value="1"/>
</dbReference>
<dbReference type="Proteomes" id="UP000694660">
    <property type="component" value="Unassembled WGS sequence"/>
</dbReference>
<name>A0A944DDL2_DENI1</name>
<evidence type="ECO:0000313" key="3">
    <source>
        <dbReference type="Proteomes" id="UP000694660"/>
    </source>
</evidence>
<feature type="chain" id="PRO_5038049949" evidence="1">
    <location>
        <begin position="25"/>
        <end position="157"/>
    </location>
</feature>
<dbReference type="InterPro" id="IPR007410">
    <property type="entry name" value="LpqE-like"/>
</dbReference>
<dbReference type="InterPro" id="IPR036182">
    <property type="entry name" value="PCuAC_sf"/>
</dbReference>
<organism evidence="2 3">
    <name type="scientific">Denitromonas iodatirespirans</name>
    <dbReference type="NCBI Taxonomy" id="2795389"/>
    <lineage>
        <taxon>Bacteria</taxon>
        <taxon>Pseudomonadati</taxon>
        <taxon>Pseudomonadota</taxon>
        <taxon>Betaproteobacteria</taxon>
        <taxon>Rhodocyclales</taxon>
        <taxon>Zoogloeaceae</taxon>
        <taxon>Denitromonas</taxon>
    </lineage>
</organism>
<evidence type="ECO:0000313" key="2">
    <source>
        <dbReference type="EMBL" id="MBT0963111.1"/>
    </source>
</evidence>
<comment type="caution">
    <text evidence="2">The sequence shown here is derived from an EMBL/GenBank/DDBJ whole genome shotgun (WGS) entry which is preliminary data.</text>
</comment>
<reference evidence="3" key="1">
    <citation type="journal article" date="2022" name="ISME J.">
        <title>Genetic and phylogenetic analysis of dissimilatory iodate-reducing bacteria identifies potential niches across the world's oceans.</title>
        <authorList>
            <person name="Reyes-Umana V."/>
            <person name="Henning Z."/>
            <person name="Lee K."/>
            <person name="Barnum T.P."/>
            <person name="Coates J.D."/>
        </authorList>
    </citation>
    <scope>NUCLEOTIDE SEQUENCE [LARGE SCALE GENOMIC DNA]</scope>
    <source>
        <strain evidence="3">IR12</strain>
    </source>
</reference>
<dbReference type="RefSeq" id="WP_214363049.1">
    <property type="nucleotide sequence ID" value="NZ_JAEKFT010000024.1"/>
</dbReference>
<dbReference type="EMBL" id="JAEKFT010000024">
    <property type="protein sequence ID" value="MBT0963111.1"/>
    <property type="molecule type" value="Genomic_DNA"/>
</dbReference>
<sequence length="157" mass="16376">MRQIPALRHLATLWMAALPLLAGAAGMADSIAVEDAHVRQMPAAAPNSAAFLTLINTSTTPIRVTGVGSPVAATVELHDHIQDGEILRMRRIDGIDIPAGARVALAPGGKHVMLIGLKQPLQAGTTVDFRLQFADGSSAAFSAPVTPIRPATPTARH</sequence>
<feature type="signal peptide" evidence="1">
    <location>
        <begin position="1"/>
        <end position="24"/>
    </location>
</feature>
<dbReference type="AlphaFoldDB" id="A0A944DDL2"/>
<dbReference type="Pfam" id="PF04314">
    <property type="entry name" value="PCuAC"/>
    <property type="match status" value="1"/>
</dbReference>
<protein>
    <submittedName>
        <fullName evidence="2">Copper chaperone PCu(A)C</fullName>
    </submittedName>
</protein>
<dbReference type="PANTHER" id="PTHR36302:SF1">
    <property type="entry name" value="COPPER CHAPERONE PCU(A)C"/>
    <property type="match status" value="1"/>
</dbReference>
<accession>A0A944DDL2</accession>
<proteinExistence type="predicted"/>
<evidence type="ECO:0000256" key="1">
    <source>
        <dbReference type="SAM" id="SignalP"/>
    </source>
</evidence>
<keyword evidence="3" id="KW-1185">Reference proteome</keyword>
<dbReference type="InterPro" id="IPR058248">
    <property type="entry name" value="Lxx211020-like"/>
</dbReference>
<dbReference type="PANTHER" id="PTHR36302">
    <property type="entry name" value="BLR7088 PROTEIN"/>
    <property type="match status" value="1"/>
</dbReference>